<reference evidence="2" key="1">
    <citation type="submission" date="2021-03" db="EMBL/GenBank/DDBJ databases">
        <title>Draft genome sequence of rust myrtle Austropuccinia psidii MF-1, a brazilian biotype.</title>
        <authorList>
            <person name="Quecine M.C."/>
            <person name="Pachon D.M.R."/>
            <person name="Bonatelli M.L."/>
            <person name="Correr F.H."/>
            <person name="Franceschini L.M."/>
            <person name="Leite T.F."/>
            <person name="Margarido G.R.A."/>
            <person name="Almeida C.A."/>
            <person name="Ferrarezi J.A."/>
            <person name="Labate C.A."/>
        </authorList>
    </citation>
    <scope>NUCLEOTIDE SEQUENCE</scope>
    <source>
        <strain evidence="2">MF-1</strain>
    </source>
</reference>
<keyword evidence="3" id="KW-1185">Reference proteome</keyword>
<evidence type="ECO:0000313" key="3">
    <source>
        <dbReference type="Proteomes" id="UP000765509"/>
    </source>
</evidence>
<sequence>MDIPKHSILKLQKALYGTKQAARCWWLYLKKILQGIGFQPNGEDQSTYCYDTKQGKAILWIHVDDGVLTASNSELMDAISQKMNEALKMKWDEAICGLVSLSIIPSGNGYKFHQKDLISKLKTLKLSNVTAKAPLPNSCDLK</sequence>
<gene>
    <name evidence="2" type="ORF">O181_016847</name>
</gene>
<feature type="domain" description="Reverse transcriptase Ty1/copia-type" evidence="1">
    <location>
        <begin position="6"/>
        <end position="130"/>
    </location>
</feature>
<dbReference type="Pfam" id="PF07727">
    <property type="entry name" value="RVT_2"/>
    <property type="match status" value="1"/>
</dbReference>
<dbReference type="EMBL" id="AVOT02004707">
    <property type="protein sequence ID" value="MBW0477132.1"/>
    <property type="molecule type" value="Genomic_DNA"/>
</dbReference>
<protein>
    <recommendedName>
        <fullName evidence="1">Reverse transcriptase Ty1/copia-type domain-containing protein</fullName>
    </recommendedName>
</protein>
<dbReference type="InterPro" id="IPR013103">
    <property type="entry name" value="RVT_2"/>
</dbReference>
<accession>A0A9Q3GS28</accession>
<comment type="caution">
    <text evidence="2">The sequence shown here is derived from an EMBL/GenBank/DDBJ whole genome shotgun (WGS) entry which is preliminary data.</text>
</comment>
<dbReference type="Proteomes" id="UP000765509">
    <property type="component" value="Unassembled WGS sequence"/>
</dbReference>
<proteinExistence type="predicted"/>
<name>A0A9Q3GS28_9BASI</name>
<evidence type="ECO:0000313" key="2">
    <source>
        <dbReference type="EMBL" id="MBW0477132.1"/>
    </source>
</evidence>
<dbReference type="OrthoDB" id="411615at2759"/>
<dbReference type="AlphaFoldDB" id="A0A9Q3GS28"/>
<organism evidence="2 3">
    <name type="scientific">Austropuccinia psidii MF-1</name>
    <dbReference type="NCBI Taxonomy" id="1389203"/>
    <lineage>
        <taxon>Eukaryota</taxon>
        <taxon>Fungi</taxon>
        <taxon>Dikarya</taxon>
        <taxon>Basidiomycota</taxon>
        <taxon>Pucciniomycotina</taxon>
        <taxon>Pucciniomycetes</taxon>
        <taxon>Pucciniales</taxon>
        <taxon>Sphaerophragmiaceae</taxon>
        <taxon>Austropuccinia</taxon>
    </lineage>
</organism>
<evidence type="ECO:0000259" key="1">
    <source>
        <dbReference type="Pfam" id="PF07727"/>
    </source>
</evidence>